<evidence type="ECO:0000313" key="3">
    <source>
        <dbReference type="Proteomes" id="UP000663760"/>
    </source>
</evidence>
<name>A0A7I8KNR3_SPIIN</name>
<dbReference type="Proteomes" id="UP000663760">
    <property type="component" value="Chromosome 7"/>
</dbReference>
<dbReference type="SUPFAM" id="SSF53474">
    <property type="entry name" value="alpha/beta-Hydrolases"/>
    <property type="match status" value="1"/>
</dbReference>
<dbReference type="InterPro" id="IPR029058">
    <property type="entry name" value="AB_hydrolase_fold"/>
</dbReference>
<dbReference type="PANTHER" id="PTHR11440">
    <property type="entry name" value="LECITHIN-CHOLESTEROL ACYLTRANSFERASE-RELATED"/>
    <property type="match status" value="1"/>
</dbReference>
<evidence type="ECO:0000256" key="1">
    <source>
        <dbReference type="SAM" id="SignalP"/>
    </source>
</evidence>
<dbReference type="GO" id="GO:0006629">
    <property type="term" value="P:lipid metabolic process"/>
    <property type="evidence" value="ECO:0007669"/>
    <property type="project" value="InterPro"/>
</dbReference>
<feature type="signal peptide" evidence="1">
    <location>
        <begin position="1"/>
        <end position="27"/>
    </location>
</feature>
<organism evidence="2 3">
    <name type="scientific">Spirodela intermedia</name>
    <name type="common">Intermediate duckweed</name>
    <dbReference type="NCBI Taxonomy" id="51605"/>
    <lineage>
        <taxon>Eukaryota</taxon>
        <taxon>Viridiplantae</taxon>
        <taxon>Streptophyta</taxon>
        <taxon>Embryophyta</taxon>
        <taxon>Tracheophyta</taxon>
        <taxon>Spermatophyta</taxon>
        <taxon>Magnoliopsida</taxon>
        <taxon>Liliopsida</taxon>
        <taxon>Araceae</taxon>
        <taxon>Lemnoideae</taxon>
        <taxon>Spirodela</taxon>
    </lineage>
</organism>
<dbReference type="Pfam" id="PF02450">
    <property type="entry name" value="LCAT"/>
    <property type="match status" value="1"/>
</dbReference>
<accession>A0A7I8KNR3</accession>
<dbReference type="InterPro" id="IPR003386">
    <property type="entry name" value="LACT/PDAT_acylTrfase"/>
</dbReference>
<gene>
    <name evidence="2" type="ORF">SI8410_07010129</name>
</gene>
<evidence type="ECO:0000313" key="2">
    <source>
        <dbReference type="EMBL" id="CAA7399459.1"/>
    </source>
</evidence>
<dbReference type="Gene3D" id="3.40.50.1820">
    <property type="entry name" value="alpha/beta hydrolase"/>
    <property type="match status" value="1"/>
</dbReference>
<dbReference type="EMBL" id="LR746270">
    <property type="protein sequence ID" value="CAA7399459.1"/>
    <property type="molecule type" value="Genomic_DNA"/>
</dbReference>
<keyword evidence="1" id="KW-0732">Signal</keyword>
<dbReference type="AlphaFoldDB" id="A0A7I8KNR3"/>
<protein>
    <submittedName>
        <fullName evidence="2">Uncharacterized protein</fullName>
    </submittedName>
</protein>
<feature type="chain" id="PRO_5029590826" evidence="1">
    <location>
        <begin position="28"/>
        <end position="436"/>
    </location>
</feature>
<reference evidence="2" key="1">
    <citation type="submission" date="2020-02" db="EMBL/GenBank/DDBJ databases">
        <authorList>
            <person name="Scholz U."/>
            <person name="Mascher M."/>
            <person name="Fiebig A."/>
        </authorList>
    </citation>
    <scope>NUCLEOTIDE SEQUENCE</scope>
</reference>
<dbReference type="OrthoDB" id="662916at2759"/>
<dbReference type="GO" id="GO:0008374">
    <property type="term" value="F:O-acyltransferase activity"/>
    <property type="evidence" value="ECO:0007669"/>
    <property type="project" value="InterPro"/>
</dbReference>
<sequence length="436" mass="46675">MGERGFLVILLPLLAALLLQFSGHSSAGHLHPLIIVPGAASSRIDARLTDAYHSSSACGGICSASLPAVWFRLWWNKTLVREPLLRCFGDLIQLHYDAASDDYRNTAGVETAAPFFGSVEGFRHRDPDAPEEDWPMATLLQRLEAAGYRDGVDLFGAPYDFRYGLAAGGHPSPVGSRLLQDLKGLIERGSAAAGGKPAVVVAHSMGNLFVLRLLARSSPSWRRRFVKHFISIAAPWGGAVAEMYTAATGDVSAGLQPVRLQVGSFESNSWLLPSSKAFGSRPLVVTTRRSYTSADMPEFLSAAGFPDAAKTYGSRVLPLVEKLPPPGVPVTFVSGTGVATPELLVYGDGFAQFPEIVYGDGDGTVNMESLLAAAVEWSGLPEQPLKVVKIANATHVSVLIAEETWREITEQVAAVEVPSKRGKTAEDSEQLSSLSF</sequence>
<keyword evidence="3" id="KW-1185">Reference proteome</keyword>
<proteinExistence type="predicted"/>